<accession>A0A822XUR7</accession>
<dbReference type="PANTHER" id="PTHR10378">
    <property type="entry name" value="LIM DOMAIN-BINDING PROTEIN"/>
    <property type="match status" value="1"/>
</dbReference>
<feature type="region of interest" description="Disordered" evidence="1">
    <location>
        <begin position="305"/>
        <end position="324"/>
    </location>
</feature>
<feature type="compositionally biased region" description="Polar residues" evidence="1">
    <location>
        <begin position="111"/>
        <end position="121"/>
    </location>
</feature>
<proteinExistence type="predicted"/>
<reference evidence="2 3" key="1">
    <citation type="journal article" date="2020" name="Mol. Biol. Evol.">
        <title>Distinct Expression and Methylation Patterns for Genes with Different Fates following a Single Whole-Genome Duplication in Flowering Plants.</title>
        <authorList>
            <person name="Shi T."/>
            <person name="Rahmani R.S."/>
            <person name="Gugger P.F."/>
            <person name="Wang M."/>
            <person name="Li H."/>
            <person name="Zhang Y."/>
            <person name="Li Z."/>
            <person name="Wang Q."/>
            <person name="Van de Peer Y."/>
            <person name="Marchal K."/>
            <person name="Chen J."/>
        </authorList>
    </citation>
    <scope>NUCLEOTIDE SEQUENCE [LARGE SCALE GENOMIC DNA]</scope>
    <source>
        <tissue evidence="2">Leaf</tissue>
    </source>
</reference>
<evidence type="ECO:0008006" key="4">
    <source>
        <dbReference type="Google" id="ProtNLM"/>
    </source>
</evidence>
<feature type="region of interest" description="Disordered" evidence="1">
    <location>
        <begin position="89"/>
        <end position="207"/>
    </location>
</feature>
<feature type="region of interest" description="Disordered" evidence="1">
    <location>
        <begin position="24"/>
        <end position="45"/>
    </location>
</feature>
<dbReference type="AlphaFoldDB" id="A0A822XUR7"/>
<dbReference type="Pfam" id="PF01803">
    <property type="entry name" value="LIM_bind"/>
    <property type="match status" value="1"/>
</dbReference>
<sequence length="592" mass="65670">MVPSGPPAPIGGAQSVASSMLRSNSGILGAQGGPVPSQTTFPSLVSPRTQYNNMNLLGNMPNVSSLLNQSYGNGGSNSGLSATGGLHRGGVDAGAESDPLTGVGNGMGFTSPATFASSNTTNPGSSGQGQGQQFSNPSGNQLTPDQQQPQQLESQNFQHSQQSLQQFSVPHSQQQQQQYQSIRGGLGNVGPVKLEPQMASDQNGQPQQLQSLRNLGPVKLEPQQIQTLRNLGPVKMEPQHSDQSLFLQQQQQQQQFLQMSRQTSQAAAAQINLLQQQRLLQLQQQQQQQQQQLLKSLPQQRSQLHQQFQQQNLPVRSATKPTYEPGTCARRLTHYMYHQQHRPADNNIEFWRKFVAEYFAPNAKKRWCVSLYGSGRQTTGVFPQDVWHCEICNRKPGRGFETTVEVLPRLCKIKYDSGTLEELLYVDMPREYQNAQGQIVLDYGKAIQESVFEQLRVVRDGQLRIVFSQDLKICSWEFCARRHEELIPRRLIIPQVSQLGAAAQKYQSATQNASSNLSTQELQNNCNMFVASARQLAKALEVPLVNDLGYTKRYVRCLQISEVVNSMKDLIDYSRETGTGPMVTELTSVSSI</sequence>
<keyword evidence="3" id="KW-1185">Reference proteome</keyword>
<gene>
    <name evidence="2" type="ORF">HUJ06_024129</name>
</gene>
<protein>
    <recommendedName>
        <fullName evidence="4">Transcriptional corepressor SEUSS-like</fullName>
    </recommendedName>
</protein>
<feature type="compositionally biased region" description="Low complexity" evidence="1">
    <location>
        <begin position="131"/>
        <end position="181"/>
    </location>
</feature>
<evidence type="ECO:0000256" key="1">
    <source>
        <dbReference type="SAM" id="MobiDB-lite"/>
    </source>
</evidence>
<name>A0A822XUR7_NELNU</name>
<organism evidence="2 3">
    <name type="scientific">Nelumbo nucifera</name>
    <name type="common">Sacred lotus</name>
    <dbReference type="NCBI Taxonomy" id="4432"/>
    <lineage>
        <taxon>Eukaryota</taxon>
        <taxon>Viridiplantae</taxon>
        <taxon>Streptophyta</taxon>
        <taxon>Embryophyta</taxon>
        <taxon>Tracheophyta</taxon>
        <taxon>Spermatophyta</taxon>
        <taxon>Magnoliopsida</taxon>
        <taxon>Proteales</taxon>
        <taxon>Nelumbonaceae</taxon>
        <taxon>Nelumbo</taxon>
    </lineage>
</organism>
<dbReference type="EMBL" id="DUZY01000001">
    <property type="protein sequence ID" value="DAD22666.1"/>
    <property type="molecule type" value="Genomic_DNA"/>
</dbReference>
<comment type="caution">
    <text evidence="2">The sequence shown here is derived from an EMBL/GenBank/DDBJ whole genome shotgun (WGS) entry which is preliminary data.</text>
</comment>
<evidence type="ECO:0000313" key="3">
    <source>
        <dbReference type="Proteomes" id="UP000607653"/>
    </source>
</evidence>
<dbReference type="Proteomes" id="UP000607653">
    <property type="component" value="Unassembled WGS sequence"/>
</dbReference>
<feature type="compositionally biased region" description="Polar residues" evidence="1">
    <location>
        <begin position="36"/>
        <end position="45"/>
    </location>
</feature>
<dbReference type="InterPro" id="IPR029005">
    <property type="entry name" value="LIM-bd/SEUSS"/>
</dbReference>
<evidence type="ECO:0000313" key="2">
    <source>
        <dbReference type="EMBL" id="DAD22666.1"/>
    </source>
</evidence>